<evidence type="ECO:0000313" key="3">
    <source>
        <dbReference type="Proteomes" id="UP000570595"/>
    </source>
</evidence>
<feature type="compositionally biased region" description="Gly residues" evidence="1">
    <location>
        <begin position="80"/>
        <end position="89"/>
    </location>
</feature>
<reference evidence="2 3" key="1">
    <citation type="submission" date="2020-04" db="EMBL/GenBank/DDBJ databases">
        <title>Perkinsus olseni comparative genomics.</title>
        <authorList>
            <person name="Bogema D.R."/>
        </authorList>
    </citation>
    <scope>NUCLEOTIDE SEQUENCE [LARGE SCALE GENOMIC DNA]</scope>
    <source>
        <strain evidence="2">ATCC PRA-179</strain>
    </source>
</reference>
<feature type="compositionally biased region" description="Low complexity" evidence="1">
    <location>
        <begin position="143"/>
        <end position="155"/>
    </location>
</feature>
<dbReference type="EMBL" id="JABAHT010000026">
    <property type="protein sequence ID" value="KAF4669274.1"/>
    <property type="molecule type" value="Genomic_DNA"/>
</dbReference>
<comment type="caution">
    <text evidence="2">The sequence shown here is derived from an EMBL/GenBank/DDBJ whole genome shotgun (WGS) entry which is preliminary data.</text>
</comment>
<accession>A0A7J6MCM8</accession>
<dbReference type="AlphaFoldDB" id="A0A7J6MCM8"/>
<protein>
    <submittedName>
        <fullName evidence="2">Uncharacterized protein</fullName>
    </submittedName>
</protein>
<dbReference type="OrthoDB" id="10364194at2759"/>
<feature type="region of interest" description="Disordered" evidence="1">
    <location>
        <begin position="78"/>
        <end position="104"/>
    </location>
</feature>
<gene>
    <name evidence="2" type="ORF">FOZ61_004564</name>
</gene>
<name>A0A7J6MCM8_PEROL</name>
<evidence type="ECO:0000313" key="2">
    <source>
        <dbReference type="EMBL" id="KAF4669274.1"/>
    </source>
</evidence>
<dbReference type="Proteomes" id="UP000570595">
    <property type="component" value="Unassembled WGS sequence"/>
</dbReference>
<proteinExistence type="predicted"/>
<feature type="region of interest" description="Disordered" evidence="1">
    <location>
        <begin position="125"/>
        <end position="158"/>
    </location>
</feature>
<organism evidence="2 3">
    <name type="scientific">Perkinsus olseni</name>
    <name type="common">Perkinsus atlanticus</name>
    <dbReference type="NCBI Taxonomy" id="32597"/>
    <lineage>
        <taxon>Eukaryota</taxon>
        <taxon>Sar</taxon>
        <taxon>Alveolata</taxon>
        <taxon>Perkinsozoa</taxon>
        <taxon>Perkinsea</taxon>
        <taxon>Perkinsida</taxon>
        <taxon>Perkinsidae</taxon>
        <taxon>Perkinsus</taxon>
    </lineage>
</organism>
<evidence type="ECO:0000256" key="1">
    <source>
        <dbReference type="SAM" id="MobiDB-lite"/>
    </source>
</evidence>
<sequence>MPLHRVLLVWLESSSPGPVGGGGRSPCRAPTAASLEAAHLEQYWDGPCRGCGRHDHGHTSGGGDLVIPLPTPCQLCDMNGGSGSPGGGTTAANTPGRSSDEDRQFSAVNRRNIIPRAAREIHKSAPCKASGGYMDANRGVSEDTTAGDSSPSDTSSLDDDIREAALQSPEWANSDPPIHRPESYPTAKLFLPVPIRPPPGFLCNQVLTDTEVPPYGLSPVSVPGEDTPVDEDMVATFDRLRFMAIGISETSGLHVRLHYGDRKLVNANSEKYQVILKSIKEDNDLLNFGT</sequence>